<dbReference type="InterPro" id="IPR000923">
    <property type="entry name" value="BlueCu_1"/>
</dbReference>
<evidence type="ECO:0000259" key="4">
    <source>
        <dbReference type="Pfam" id="PF00127"/>
    </source>
</evidence>
<dbReference type="GO" id="GO:0005507">
    <property type="term" value="F:copper ion binding"/>
    <property type="evidence" value="ECO:0007669"/>
    <property type="project" value="InterPro"/>
</dbReference>
<dbReference type="OrthoDB" id="6744at2157"/>
<dbReference type="InterPro" id="IPR008972">
    <property type="entry name" value="Cupredoxin"/>
</dbReference>
<evidence type="ECO:0000256" key="1">
    <source>
        <dbReference type="ARBA" id="ARBA00022723"/>
    </source>
</evidence>
<keyword evidence="6" id="KW-1185">Reference proteome</keyword>
<dbReference type="STRING" id="1095776.SAMN04515672_4306"/>
<accession>A0A1G9FVS8</accession>
<feature type="region of interest" description="Disordered" evidence="3">
    <location>
        <begin position="15"/>
        <end position="81"/>
    </location>
</feature>
<proteinExistence type="predicted"/>
<dbReference type="Pfam" id="PF00127">
    <property type="entry name" value="Copper-bind"/>
    <property type="match status" value="1"/>
</dbReference>
<dbReference type="Gene3D" id="2.60.40.420">
    <property type="entry name" value="Cupredoxins - blue copper proteins"/>
    <property type="match status" value="1"/>
</dbReference>
<evidence type="ECO:0000256" key="2">
    <source>
        <dbReference type="ARBA" id="ARBA00023008"/>
    </source>
</evidence>
<sequence length="159" mass="16988">MLKLSGVAVLSAVLAGCGDEGPGDEDEEEPANGDEDQENGDEEGDNGNGEAIEPGEIELGGETSAWQGVAPDEINGEENPTLTLQEGESYEIMWENLDGVGHNIEIRDDGDEVVDDYETDIIDEEGETQTLEIDEVTDEMAQYVCEPHAGTMVGDIEVA</sequence>
<organism evidence="5 6">
    <name type="scientific">Natronorubrum texcoconense</name>
    <dbReference type="NCBI Taxonomy" id="1095776"/>
    <lineage>
        <taxon>Archaea</taxon>
        <taxon>Methanobacteriati</taxon>
        <taxon>Methanobacteriota</taxon>
        <taxon>Stenosarchaea group</taxon>
        <taxon>Halobacteria</taxon>
        <taxon>Halobacteriales</taxon>
        <taxon>Natrialbaceae</taxon>
        <taxon>Natronorubrum</taxon>
    </lineage>
</organism>
<keyword evidence="2" id="KW-0186">Copper</keyword>
<gene>
    <name evidence="5" type="ORF">SAMN04515672_4306</name>
</gene>
<keyword evidence="1" id="KW-0479">Metal-binding</keyword>
<dbReference type="AlphaFoldDB" id="A0A1G9FVS8"/>
<dbReference type="SUPFAM" id="SSF49503">
    <property type="entry name" value="Cupredoxins"/>
    <property type="match status" value="1"/>
</dbReference>
<evidence type="ECO:0000256" key="3">
    <source>
        <dbReference type="SAM" id="MobiDB-lite"/>
    </source>
</evidence>
<protein>
    <submittedName>
        <fullName evidence="5">Copper binding protein, plastocyanin/azurin family</fullName>
    </submittedName>
</protein>
<evidence type="ECO:0000313" key="5">
    <source>
        <dbReference type="EMBL" id="SDK92435.1"/>
    </source>
</evidence>
<reference evidence="6" key="1">
    <citation type="submission" date="2016-10" db="EMBL/GenBank/DDBJ databases">
        <authorList>
            <person name="Varghese N."/>
            <person name="Submissions S."/>
        </authorList>
    </citation>
    <scope>NUCLEOTIDE SEQUENCE [LARGE SCALE GENOMIC DNA]</scope>
    <source>
        <strain evidence="6">B4,CECT 8067,JCM 17497</strain>
    </source>
</reference>
<name>A0A1G9FVS8_9EURY</name>
<feature type="compositionally biased region" description="Acidic residues" evidence="3">
    <location>
        <begin position="21"/>
        <end position="45"/>
    </location>
</feature>
<dbReference type="GO" id="GO:0009055">
    <property type="term" value="F:electron transfer activity"/>
    <property type="evidence" value="ECO:0007669"/>
    <property type="project" value="InterPro"/>
</dbReference>
<dbReference type="EMBL" id="FNFE01000008">
    <property type="protein sequence ID" value="SDK92435.1"/>
    <property type="molecule type" value="Genomic_DNA"/>
</dbReference>
<evidence type="ECO:0000313" key="6">
    <source>
        <dbReference type="Proteomes" id="UP000198882"/>
    </source>
</evidence>
<dbReference type="Proteomes" id="UP000198882">
    <property type="component" value="Unassembled WGS sequence"/>
</dbReference>
<feature type="domain" description="Blue (type 1) copper" evidence="4">
    <location>
        <begin position="83"/>
        <end position="158"/>
    </location>
</feature>
<dbReference type="PROSITE" id="PS51257">
    <property type="entry name" value="PROKAR_LIPOPROTEIN"/>
    <property type="match status" value="1"/>
</dbReference>